<sequence>MGRGKALSIIRLHSGGVSLHDITRRTGRARTFVRKAIKTEPGLLPNSVSPSPRPGRRPALTEREARLLVRKAATGDRFAAKLKTELGPKASMRTV</sequence>
<evidence type="ECO:0008006" key="3">
    <source>
        <dbReference type="Google" id="ProtNLM"/>
    </source>
</evidence>
<dbReference type="GeneID" id="20659107"/>
<name>G4ZLY5_PHYSP</name>
<dbReference type="EMBL" id="JH159155">
    <property type="protein sequence ID" value="EGZ15614.1"/>
    <property type="molecule type" value="Genomic_DNA"/>
</dbReference>
<dbReference type="RefSeq" id="XP_009529363.1">
    <property type="nucleotide sequence ID" value="XM_009531068.1"/>
</dbReference>
<gene>
    <name evidence="1" type="ORF">PHYSODRAFT_510324</name>
</gene>
<protein>
    <recommendedName>
        <fullName evidence="3">Tc3 transposase DNA binding domain-containing protein</fullName>
    </recommendedName>
</protein>
<keyword evidence="2" id="KW-1185">Reference proteome</keyword>
<dbReference type="AlphaFoldDB" id="G4ZLY5"/>
<evidence type="ECO:0000313" key="2">
    <source>
        <dbReference type="Proteomes" id="UP000002640"/>
    </source>
</evidence>
<proteinExistence type="predicted"/>
<dbReference type="InParanoid" id="G4ZLY5"/>
<reference evidence="1 2" key="1">
    <citation type="journal article" date="2006" name="Science">
        <title>Phytophthora genome sequences uncover evolutionary origins and mechanisms of pathogenesis.</title>
        <authorList>
            <person name="Tyler B.M."/>
            <person name="Tripathy S."/>
            <person name="Zhang X."/>
            <person name="Dehal P."/>
            <person name="Jiang R.H."/>
            <person name="Aerts A."/>
            <person name="Arredondo F.D."/>
            <person name="Baxter L."/>
            <person name="Bensasson D."/>
            <person name="Beynon J.L."/>
            <person name="Chapman J."/>
            <person name="Damasceno C.M."/>
            <person name="Dorrance A.E."/>
            <person name="Dou D."/>
            <person name="Dickerman A.W."/>
            <person name="Dubchak I.L."/>
            <person name="Garbelotto M."/>
            <person name="Gijzen M."/>
            <person name="Gordon S.G."/>
            <person name="Govers F."/>
            <person name="Grunwald N.J."/>
            <person name="Huang W."/>
            <person name="Ivors K.L."/>
            <person name="Jones R.W."/>
            <person name="Kamoun S."/>
            <person name="Krampis K."/>
            <person name="Lamour K.H."/>
            <person name="Lee M.K."/>
            <person name="McDonald W.H."/>
            <person name="Medina M."/>
            <person name="Meijer H.J."/>
            <person name="Nordberg E.K."/>
            <person name="Maclean D.J."/>
            <person name="Ospina-Giraldo M.D."/>
            <person name="Morris P.F."/>
            <person name="Phuntumart V."/>
            <person name="Putnam N.H."/>
            <person name="Rash S."/>
            <person name="Rose J.K."/>
            <person name="Sakihama Y."/>
            <person name="Salamov A.A."/>
            <person name="Savidor A."/>
            <person name="Scheuring C.F."/>
            <person name="Smith B.M."/>
            <person name="Sobral B.W."/>
            <person name="Terry A."/>
            <person name="Torto-Alalibo T.A."/>
            <person name="Win J."/>
            <person name="Xu Z."/>
            <person name="Zhang H."/>
            <person name="Grigoriev I.V."/>
            <person name="Rokhsar D.S."/>
            <person name="Boore J.L."/>
        </authorList>
    </citation>
    <scope>NUCLEOTIDE SEQUENCE [LARGE SCALE GENOMIC DNA]</scope>
    <source>
        <strain evidence="1 2">P6497</strain>
    </source>
</reference>
<organism evidence="1 2">
    <name type="scientific">Phytophthora sojae (strain P6497)</name>
    <name type="common">Soybean stem and root rot agent</name>
    <name type="synonym">Phytophthora megasperma f. sp. glycines</name>
    <dbReference type="NCBI Taxonomy" id="1094619"/>
    <lineage>
        <taxon>Eukaryota</taxon>
        <taxon>Sar</taxon>
        <taxon>Stramenopiles</taxon>
        <taxon>Oomycota</taxon>
        <taxon>Peronosporomycetes</taxon>
        <taxon>Peronosporales</taxon>
        <taxon>Peronosporaceae</taxon>
        <taxon>Phytophthora</taxon>
    </lineage>
</organism>
<accession>G4ZLY5</accession>
<evidence type="ECO:0000313" key="1">
    <source>
        <dbReference type="EMBL" id="EGZ15614.1"/>
    </source>
</evidence>
<dbReference type="KEGG" id="psoj:PHYSODRAFT_510324"/>
<dbReference type="Proteomes" id="UP000002640">
    <property type="component" value="Unassembled WGS sequence"/>
</dbReference>
<dbReference type="SMR" id="G4ZLY5"/>